<feature type="transmembrane region" description="Helical" evidence="12">
    <location>
        <begin position="48"/>
        <end position="64"/>
    </location>
</feature>
<evidence type="ECO:0000256" key="6">
    <source>
        <dbReference type="ARBA" id="ARBA00022989"/>
    </source>
</evidence>
<dbReference type="AlphaFoldDB" id="A0A2M9YEZ7"/>
<feature type="transmembrane region" description="Helical" evidence="12">
    <location>
        <begin position="170"/>
        <end position="190"/>
    </location>
</feature>
<sequence length="286" mass="32621">MIYSPEIKTLDPCEGKIVWAPTKSLLFIFSVSIFLIFGYSTYSSSNALISFSLTILTLSFGHSVGIHRGLIHDSFSSSIGLKRFLTYLGVLTGLGGPLSLRYLHDLRDWAQRSKACHPFFCHYDNVFKDFLIQMNCTIRLQQHQTFHYENKYGQDKIIQFLEKTWLLQQIPLIAIFAYVGGFGLVVWGIFARTSTCILGHWLVGHYAHKKGEMIRVVPDACTQGYNVPFISLLTMGESLHNNHHAFPESSKFSLQKGELDPGWWCIQFLSLFGWIKTVNVAELERI</sequence>
<protein>
    <recommendedName>
        <fullName evidence="13">Fatty acid desaturase domain-containing protein</fullName>
    </recommendedName>
</protein>
<proteinExistence type="inferred from homology"/>
<evidence type="ECO:0000313" key="14">
    <source>
        <dbReference type="EMBL" id="PJZ50079.1"/>
    </source>
</evidence>
<keyword evidence="15" id="KW-1185">Reference proteome</keyword>
<dbReference type="OrthoDB" id="19906at2"/>
<dbReference type="Proteomes" id="UP000231926">
    <property type="component" value="Unassembled WGS sequence"/>
</dbReference>
<dbReference type="GO" id="GO:0006633">
    <property type="term" value="P:fatty acid biosynthetic process"/>
    <property type="evidence" value="ECO:0007669"/>
    <property type="project" value="UniProtKB-KW"/>
</dbReference>
<dbReference type="RefSeq" id="WP_100709660.1">
    <property type="nucleotide sequence ID" value="NZ_NPDR01000002.1"/>
</dbReference>
<dbReference type="Pfam" id="PF00487">
    <property type="entry name" value="FA_desaturase"/>
    <property type="match status" value="1"/>
</dbReference>
<evidence type="ECO:0000256" key="2">
    <source>
        <dbReference type="ARBA" id="ARBA00008749"/>
    </source>
</evidence>
<comment type="similarity">
    <text evidence="2">Belongs to the fatty acid desaturase type 2 family.</text>
</comment>
<keyword evidence="7" id="KW-0560">Oxidoreductase</keyword>
<dbReference type="PANTHER" id="PTHR11351:SF31">
    <property type="entry name" value="DESATURASE 1, ISOFORM A-RELATED"/>
    <property type="match status" value="1"/>
</dbReference>
<dbReference type="InterPro" id="IPR015876">
    <property type="entry name" value="Acyl-CoA_DS"/>
</dbReference>
<dbReference type="GO" id="GO:0016020">
    <property type="term" value="C:membrane"/>
    <property type="evidence" value="ECO:0007669"/>
    <property type="project" value="UniProtKB-SubCell"/>
</dbReference>
<keyword evidence="9" id="KW-0443">Lipid metabolism</keyword>
<evidence type="ECO:0000259" key="13">
    <source>
        <dbReference type="Pfam" id="PF00487"/>
    </source>
</evidence>
<evidence type="ECO:0000313" key="15">
    <source>
        <dbReference type="Proteomes" id="UP000231926"/>
    </source>
</evidence>
<keyword evidence="10 12" id="KW-0472">Membrane</keyword>
<keyword evidence="6 12" id="KW-1133">Transmembrane helix</keyword>
<dbReference type="PANTHER" id="PTHR11351">
    <property type="entry name" value="ACYL-COA DESATURASE"/>
    <property type="match status" value="1"/>
</dbReference>
<keyword evidence="3" id="KW-0444">Lipid biosynthesis</keyword>
<keyword evidence="8" id="KW-0408">Iron</keyword>
<comment type="subcellular location">
    <subcellularLocation>
        <location evidence="1">Membrane</location>
        <topology evidence="1">Multi-pass membrane protein</topology>
    </subcellularLocation>
</comment>
<evidence type="ECO:0000256" key="1">
    <source>
        <dbReference type="ARBA" id="ARBA00004141"/>
    </source>
</evidence>
<name>A0A2M9YEZ7_9LEPT</name>
<dbReference type="GO" id="GO:0016717">
    <property type="term" value="F:oxidoreductase activity, acting on paired donors, with oxidation of a pair of donors resulting in the reduction of molecular oxygen to two molecules of water"/>
    <property type="evidence" value="ECO:0007669"/>
    <property type="project" value="InterPro"/>
</dbReference>
<evidence type="ECO:0000256" key="11">
    <source>
        <dbReference type="ARBA" id="ARBA00023160"/>
    </source>
</evidence>
<reference evidence="14 15" key="1">
    <citation type="submission" date="2017-07" db="EMBL/GenBank/DDBJ databases">
        <title>Leptospira spp. isolated from tropical soils.</title>
        <authorList>
            <person name="Thibeaux R."/>
            <person name="Iraola G."/>
            <person name="Ferres I."/>
            <person name="Bierque E."/>
            <person name="Girault D."/>
            <person name="Soupe-Gilbert M.-E."/>
            <person name="Picardeau M."/>
            <person name="Goarant C."/>
        </authorList>
    </citation>
    <scope>NUCLEOTIDE SEQUENCE [LARGE SCALE GENOMIC DNA]</scope>
    <source>
        <strain evidence="14 15">FH4-C-A2</strain>
    </source>
</reference>
<gene>
    <name evidence="14" type="ORF">CH362_07130</name>
</gene>
<feature type="transmembrane region" description="Helical" evidence="12">
    <location>
        <begin position="84"/>
        <end position="103"/>
    </location>
</feature>
<evidence type="ECO:0000256" key="7">
    <source>
        <dbReference type="ARBA" id="ARBA00023002"/>
    </source>
</evidence>
<comment type="caution">
    <text evidence="14">The sequence shown here is derived from an EMBL/GenBank/DDBJ whole genome shotgun (WGS) entry which is preliminary data.</text>
</comment>
<evidence type="ECO:0000256" key="8">
    <source>
        <dbReference type="ARBA" id="ARBA00023004"/>
    </source>
</evidence>
<keyword evidence="5" id="KW-0276">Fatty acid metabolism</keyword>
<evidence type="ECO:0000256" key="10">
    <source>
        <dbReference type="ARBA" id="ARBA00023136"/>
    </source>
</evidence>
<evidence type="ECO:0000256" key="3">
    <source>
        <dbReference type="ARBA" id="ARBA00022516"/>
    </source>
</evidence>
<dbReference type="InterPro" id="IPR005804">
    <property type="entry name" value="FA_desaturase_dom"/>
</dbReference>
<dbReference type="EMBL" id="NPDR01000002">
    <property type="protein sequence ID" value="PJZ50079.1"/>
    <property type="molecule type" value="Genomic_DNA"/>
</dbReference>
<feature type="transmembrane region" description="Helical" evidence="12">
    <location>
        <begin position="25"/>
        <end position="42"/>
    </location>
</feature>
<organism evidence="14 15">
    <name type="scientific">Leptospira saintgironsiae</name>
    <dbReference type="NCBI Taxonomy" id="2023183"/>
    <lineage>
        <taxon>Bacteria</taxon>
        <taxon>Pseudomonadati</taxon>
        <taxon>Spirochaetota</taxon>
        <taxon>Spirochaetia</taxon>
        <taxon>Leptospirales</taxon>
        <taxon>Leptospiraceae</taxon>
        <taxon>Leptospira</taxon>
    </lineage>
</organism>
<accession>A0A2M9YEZ7</accession>
<evidence type="ECO:0000256" key="12">
    <source>
        <dbReference type="SAM" id="Phobius"/>
    </source>
</evidence>
<keyword evidence="11" id="KW-0275">Fatty acid biosynthesis</keyword>
<evidence type="ECO:0000256" key="5">
    <source>
        <dbReference type="ARBA" id="ARBA00022832"/>
    </source>
</evidence>
<feature type="domain" description="Fatty acid desaturase" evidence="13">
    <location>
        <begin position="54"/>
        <end position="248"/>
    </location>
</feature>
<evidence type="ECO:0000256" key="4">
    <source>
        <dbReference type="ARBA" id="ARBA00022692"/>
    </source>
</evidence>
<keyword evidence="4 12" id="KW-0812">Transmembrane</keyword>
<evidence type="ECO:0000256" key="9">
    <source>
        <dbReference type="ARBA" id="ARBA00023098"/>
    </source>
</evidence>